<protein>
    <submittedName>
        <fullName evidence="3">DgyrCDS12447</fullName>
    </submittedName>
</protein>
<feature type="domain" description="Apple" evidence="2">
    <location>
        <begin position="119"/>
        <end position="187"/>
    </location>
</feature>
<feature type="domain" description="Apple" evidence="2">
    <location>
        <begin position="191"/>
        <end position="270"/>
    </location>
</feature>
<evidence type="ECO:0000313" key="3">
    <source>
        <dbReference type="EMBL" id="CAD5124147.1"/>
    </source>
</evidence>
<reference evidence="3 4" key="1">
    <citation type="submission" date="2020-08" db="EMBL/GenBank/DDBJ databases">
        <authorList>
            <person name="Hejnol A."/>
        </authorList>
    </citation>
    <scope>NUCLEOTIDE SEQUENCE [LARGE SCALE GENOMIC DNA]</scope>
</reference>
<dbReference type="SUPFAM" id="SSF57414">
    <property type="entry name" value="Hairpin loop containing domain-like"/>
    <property type="match status" value="11"/>
</dbReference>
<feature type="domain" description="Apple" evidence="2">
    <location>
        <begin position="352"/>
        <end position="433"/>
    </location>
</feature>
<dbReference type="GO" id="GO:0009653">
    <property type="term" value="P:anatomical structure morphogenesis"/>
    <property type="evidence" value="ECO:0007669"/>
    <property type="project" value="TreeGrafter"/>
</dbReference>
<dbReference type="InterPro" id="IPR003609">
    <property type="entry name" value="Pan_app"/>
</dbReference>
<dbReference type="Pfam" id="PF00024">
    <property type="entry name" value="PAN_1"/>
    <property type="match status" value="11"/>
</dbReference>
<keyword evidence="1" id="KW-0732">Signal</keyword>
<feature type="domain" description="Apple" evidence="2">
    <location>
        <begin position="691"/>
        <end position="767"/>
    </location>
</feature>
<feature type="domain" description="Apple" evidence="2">
    <location>
        <begin position="603"/>
        <end position="683"/>
    </location>
</feature>
<feature type="chain" id="PRO_5029580290" evidence="1">
    <location>
        <begin position="19"/>
        <end position="1012"/>
    </location>
</feature>
<dbReference type="Gene3D" id="3.50.4.10">
    <property type="entry name" value="Hepatocyte Growth Factor"/>
    <property type="match status" value="9"/>
</dbReference>
<keyword evidence="4" id="KW-1185">Reference proteome</keyword>
<feature type="signal peptide" evidence="1">
    <location>
        <begin position="1"/>
        <end position="18"/>
    </location>
</feature>
<dbReference type="PANTHER" id="PTHR47327">
    <property type="entry name" value="FI18240P1-RELATED"/>
    <property type="match status" value="1"/>
</dbReference>
<dbReference type="InterPro" id="IPR052774">
    <property type="entry name" value="Celegans_DevNeuronal_Protein"/>
</dbReference>
<dbReference type="PROSITE" id="PS50948">
    <property type="entry name" value="PAN"/>
    <property type="match status" value="11"/>
</dbReference>
<dbReference type="PROSITE" id="PS51257">
    <property type="entry name" value="PROKAR_LIPOPROTEIN"/>
    <property type="match status" value="1"/>
</dbReference>
<dbReference type="OrthoDB" id="10009301at2759"/>
<gene>
    <name evidence="3" type="ORF">DGYR_LOCUS11734</name>
</gene>
<feature type="domain" description="Apple" evidence="2">
    <location>
        <begin position="771"/>
        <end position="847"/>
    </location>
</feature>
<name>A0A7I8W7Z6_9ANNE</name>
<evidence type="ECO:0000259" key="2">
    <source>
        <dbReference type="PROSITE" id="PS50948"/>
    </source>
</evidence>
<organism evidence="3 4">
    <name type="scientific">Dimorphilus gyrociliatus</name>
    <dbReference type="NCBI Taxonomy" id="2664684"/>
    <lineage>
        <taxon>Eukaryota</taxon>
        <taxon>Metazoa</taxon>
        <taxon>Spiralia</taxon>
        <taxon>Lophotrochozoa</taxon>
        <taxon>Annelida</taxon>
        <taxon>Polychaeta</taxon>
        <taxon>Polychaeta incertae sedis</taxon>
        <taxon>Dinophilidae</taxon>
        <taxon>Dimorphilus</taxon>
    </lineage>
</organism>
<dbReference type="PANTHER" id="PTHR47327:SF22">
    <property type="entry name" value="APPLE DOMAIN-CONTAINING PROTEIN"/>
    <property type="match status" value="1"/>
</dbReference>
<dbReference type="AlphaFoldDB" id="A0A7I8W7Z6"/>
<dbReference type="CDD" id="cd01099">
    <property type="entry name" value="PAN_AP_HGF"/>
    <property type="match status" value="2"/>
</dbReference>
<comment type="caution">
    <text evidence="3">The sequence shown here is derived from an EMBL/GenBank/DDBJ whole genome shotgun (WGS) entry which is preliminary data.</text>
</comment>
<evidence type="ECO:0000256" key="1">
    <source>
        <dbReference type="SAM" id="SignalP"/>
    </source>
</evidence>
<proteinExistence type="predicted"/>
<dbReference type="SMART" id="SM00473">
    <property type="entry name" value="PAN_AP"/>
    <property type="match status" value="11"/>
</dbReference>
<feature type="domain" description="Apple" evidence="2">
    <location>
        <begin position="27"/>
        <end position="110"/>
    </location>
</feature>
<evidence type="ECO:0000313" key="4">
    <source>
        <dbReference type="Proteomes" id="UP000549394"/>
    </source>
</evidence>
<dbReference type="Proteomes" id="UP000549394">
    <property type="component" value="Unassembled WGS sequence"/>
</dbReference>
<dbReference type="EMBL" id="CAJFCJ010000020">
    <property type="protein sequence ID" value="CAD5124147.1"/>
    <property type="molecule type" value="Genomic_DNA"/>
</dbReference>
<feature type="domain" description="Apple" evidence="2">
    <location>
        <begin position="849"/>
        <end position="927"/>
    </location>
</feature>
<feature type="domain" description="Apple" evidence="2">
    <location>
        <begin position="929"/>
        <end position="1010"/>
    </location>
</feature>
<feature type="domain" description="Apple" evidence="2">
    <location>
        <begin position="526"/>
        <end position="601"/>
    </location>
</feature>
<accession>A0A7I8W7Z6</accession>
<feature type="domain" description="Apple" evidence="2">
    <location>
        <begin position="435"/>
        <end position="516"/>
    </location>
</feature>
<sequence length="1012" mass="119244">MILAKFLIFVAVIAVTFACQECDIYDCTHPVFDCFSKQRETKFYHNHYYSYNGLTLPECLEICRTDIDRCKSVNYYCQNEICDLHSESAATYPERLQFNRDAIYFERKACGNVQTDYECFTRTSGRRLTDYFSSVTADNEEHCVHLCLSVENLCSAASFDSQTNQCRLATSLNSESDTNSEYFEKTCNSECFFTRTDARYLAGYNDYTEDANSVHECIVKCALRNVAENQCKSAEYQSVLKKCYMSGETKSVNPTKFRQSSSYTYVELDCGDSPINTDCITTYQSSYYAGNTYTNLSGSTEESCKDACNQDTNCRSALYAKSRNSNDLKEGMFLLNILSFVVFFVVISAQNCPGNNCKCFDEFNGRHLTTYAKKIEGRSEEECRGSCLAYPELCLSAQYDRTNKLCYLNKITHVSSPSIWKTKGNFVYWYRREECHRNCYFIYHWKKYLLGYNDQQYLSYTSYQCLEACMLNQNFDCKSIDYDRQTGECTLSRESKDTKPNAFLSHIKLEHFHKVCKSDNIEVTPCYQETIDGQYLTNHAKLHNNKQLDECHRLCLSATFTCRSIHYNKSSKKCYLNKETHKSRPNWIRFDNNYVYYLRDENCDFNCYYQYNWRRYIPGFKLGPQHNNITSLECMEKCYLEPTCQSFDYDRNGKRCQLHTESKLTKPNVLQYSSFWENYHKVCAVSKEYICFNSFSNAYLNDLYTEYKEQSEEECISICLFNGHHCKSASYNKRTRKCYITRKTKSSHSNLYFNSQDYRYFEKKLKCQPDCMAIPFKDYYLKGHTLKALSANDDFDCLESCLSYTPQGVCKSASWRDSTKTCLLHDESRITRPFNFKQSNYYVHWDVMCHGKCFTEYPFRYLSNQAYAIIDTTEDRCKYYCLIAKEGCRSAYYNRRNEKCYLTTHTQYTKPNSFIIDHDMVYWERKTVCPAYYYFTVFDGHYLQGHNMKEYVVQDDAECLELCFTQHSFNCKSAEYNKRTRICYLSDENRQTIPHHWRSSSQFIYFEKTHTN</sequence>